<proteinExistence type="inferred from homology"/>
<reference evidence="2" key="1">
    <citation type="submission" date="2018-05" db="EMBL/GenBank/DDBJ databases">
        <authorList>
            <person name="Lanie J.A."/>
            <person name="Ng W.-L."/>
            <person name="Kazmierczak K.M."/>
            <person name="Andrzejewski T.M."/>
            <person name="Davidsen T.M."/>
            <person name="Wayne K.J."/>
            <person name="Tettelin H."/>
            <person name="Glass J.I."/>
            <person name="Rusch D."/>
            <person name="Podicherti R."/>
            <person name="Tsui H.-C.T."/>
            <person name="Winkler M.E."/>
        </authorList>
    </citation>
    <scope>NUCLEOTIDE SEQUENCE</scope>
</reference>
<dbReference type="PIRSF" id="PIRSF029792">
    <property type="entry name" value="Pro_racemase"/>
    <property type="match status" value="1"/>
</dbReference>
<protein>
    <recommendedName>
        <fullName evidence="3">Proline racemase</fullName>
    </recommendedName>
</protein>
<dbReference type="Gene3D" id="3.10.310.10">
    <property type="entry name" value="Diaminopimelate Epimerase, Chain A, domain 1"/>
    <property type="match status" value="2"/>
</dbReference>
<evidence type="ECO:0000256" key="1">
    <source>
        <dbReference type="ARBA" id="ARBA00007529"/>
    </source>
</evidence>
<dbReference type="Pfam" id="PF05544">
    <property type="entry name" value="Pro_racemase"/>
    <property type="match status" value="1"/>
</dbReference>
<dbReference type="SUPFAM" id="SSF54506">
    <property type="entry name" value="Diaminopimelate epimerase-like"/>
    <property type="match status" value="1"/>
</dbReference>
<dbReference type="InterPro" id="IPR008794">
    <property type="entry name" value="Pro_racemase_fam"/>
</dbReference>
<accession>A0A381NQW0</accession>
<dbReference type="EMBL" id="UINC01000505">
    <property type="protein sequence ID" value="SUZ56504.1"/>
    <property type="molecule type" value="Genomic_DNA"/>
</dbReference>
<sequence length="340" mass="36986">MNSSNAIHRIRTIDAHAAGEPLRLIVDGFPRPQGRTMLDKRAWVKKHNDWIRRGLMFEPRGHINMYGAVLTEPVEADSHTGILFMHNEGYSTMCGHGIIAVTTIAIERELLFVAEDQTTVVFDSPAGPVRARATLVSNRSTRRVESVSFINVPSFVLHPGVTVKIAGREVSVDVAFGGAFYAIVDTEAAGLPLSISELPQLRQTGMEIKYAVEAAVRVAHPFQSSLEGIYGTIFTGVAESPDADLRNVTIFADAQVDRSPCGTGTGAVMAVLDAMGLIDDDRPFVNESLLGTVFRGRVVERVKVGDYSAIVPEIEGSAWITGEHTFIIDENDPLRSGFIL</sequence>
<dbReference type="SFLD" id="SFLDS00028">
    <property type="entry name" value="Proline_Racemase"/>
    <property type="match status" value="1"/>
</dbReference>
<dbReference type="PANTHER" id="PTHR33442">
    <property type="entry name" value="TRANS-3-HYDROXY-L-PROLINE DEHYDRATASE"/>
    <property type="match status" value="1"/>
</dbReference>
<comment type="similarity">
    <text evidence="1">Belongs to the proline racemase family.</text>
</comment>
<name>A0A381NQW0_9ZZZZ</name>
<gene>
    <name evidence="2" type="ORF">METZ01_LOCUS9358</name>
</gene>
<dbReference type="PANTHER" id="PTHR33442:SF1">
    <property type="entry name" value="TRANS-3-HYDROXY-L-PROLINE DEHYDRATASE"/>
    <property type="match status" value="1"/>
</dbReference>
<dbReference type="AlphaFoldDB" id="A0A381NQW0"/>
<evidence type="ECO:0008006" key="3">
    <source>
        <dbReference type="Google" id="ProtNLM"/>
    </source>
</evidence>
<evidence type="ECO:0000313" key="2">
    <source>
        <dbReference type="EMBL" id="SUZ56504.1"/>
    </source>
</evidence>
<dbReference type="GO" id="GO:0047580">
    <property type="term" value="F:4-hydroxyproline epimerase activity"/>
    <property type="evidence" value="ECO:0007669"/>
    <property type="project" value="TreeGrafter"/>
</dbReference>
<organism evidence="2">
    <name type="scientific">marine metagenome</name>
    <dbReference type="NCBI Taxonomy" id="408172"/>
    <lineage>
        <taxon>unclassified sequences</taxon>
        <taxon>metagenomes</taxon>
        <taxon>ecological metagenomes</taxon>
    </lineage>
</organism>
<dbReference type="FunFam" id="3.10.310.10:FF:000003">
    <property type="entry name" value="Proline racemase"/>
    <property type="match status" value="1"/>
</dbReference>